<evidence type="ECO:0000256" key="7">
    <source>
        <dbReference type="SAM" id="Phobius"/>
    </source>
</evidence>
<evidence type="ECO:0000256" key="6">
    <source>
        <dbReference type="ARBA" id="ARBA00023136"/>
    </source>
</evidence>
<feature type="transmembrane region" description="Helical" evidence="7">
    <location>
        <begin position="151"/>
        <end position="172"/>
    </location>
</feature>
<feature type="domain" description="Major facilitator superfamily (MFS) profile" evidence="8">
    <location>
        <begin position="110"/>
        <end position="439"/>
    </location>
</feature>
<feature type="transmembrane region" description="Helical" evidence="7">
    <location>
        <begin position="213"/>
        <end position="236"/>
    </location>
</feature>
<feature type="transmembrane region" description="Helical" evidence="7">
    <location>
        <begin position="110"/>
        <end position="131"/>
    </location>
</feature>
<evidence type="ECO:0000313" key="9">
    <source>
        <dbReference type="EMBL" id="AIU93568.1"/>
    </source>
</evidence>
<evidence type="ECO:0000256" key="4">
    <source>
        <dbReference type="ARBA" id="ARBA00022692"/>
    </source>
</evidence>
<dbReference type="CDD" id="cd17369">
    <property type="entry name" value="MFS_ShiA_like"/>
    <property type="match status" value="1"/>
</dbReference>
<dbReference type="InterPro" id="IPR011701">
    <property type="entry name" value="MFS"/>
</dbReference>
<keyword evidence="6 7" id="KW-0472">Membrane</keyword>
<dbReference type="InterPro" id="IPR036259">
    <property type="entry name" value="MFS_trans_sf"/>
</dbReference>
<dbReference type="InterPro" id="IPR020846">
    <property type="entry name" value="MFS_dom"/>
</dbReference>
<feature type="transmembrane region" description="Helical" evidence="7">
    <location>
        <begin position="286"/>
        <end position="305"/>
    </location>
</feature>
<feature type="transmembrane region" description="Helical" evidence="7">
    <location>
        <begin position="184"/>
        <end position="207"/>
    </location>
</feature>
<dbReference type="PANTHER" id="PTHR43045">
    <property type="entry name" value="SHIKIMATE TRANSPORTER"/>
    <property type="match status" value="1"/>
</dbReference>
<geneLocation type="plasmid" evidence="9">
    <name>pNSL1</name>
</geneLocation>
<protein>
    <recommendedName>
        <fullName evidence="8">Major facilitator superfamily (MFS) profile domain-containing protein</fullName>
    </recommendedName>
</protein>
<evidence type="ECO:0000256" key="1">
    <source>
        <dbReference type="ARBA" id="ARBA00004651"/>
    </source>
</evidence>
<dbReference type="EMBL" id="KJ605395">
    <property type="protein sequence ID" value="AIU93568.1"/>
    <property type="molecule type" value="Genomic_DNA"/>
</dbReference>
<feature type="transmembrane region" description="Helical" evidence="7">
    <location>
        <begin position="335"/>
        <end position="360"/>
    </location>
</feature>
<evidence type="ECO:0000256" key="2">
    <source>
        <dbReference type="ARBA" id="ARBA00022448"/>
    </source>
</evidence>
<accession>A0A097SPW4</accession>
<name>A0A097SPW4_9NOCA</name>
<proteinExistence type="predicted"/>
<evidence type="ECO:0000259" key="8">
    <source>
        <dbReference type="PROSITE" id="PS50850"/>
    </source>
</evidence>
<evidence type="ECO:0000256" key="3">
    <source>
        <dbReference type="ARBA" id="ARBA00022475"/>
    </source>
</evidence>
<reference evidence="9" key="1">
    <citation type="submission" date="2014-03" db="EMBL/GenBank/DDBJ databases">
        <authorList>
            <person name="Zhang G."/>
            <person name="Zhu L."/>
            <person name="Fang P."/>
        </authorList>
    </citation>
    <scope>NUCLEOTIDE SEQUENCE</scope>
    <source>
        <strain evidence="9">NS1</strain>
        <plasmid evidence="9">pNSL1</plasmid>
    </source>
</reference>
<dbReference type="GO" id="GO:0005886">
    <property type="term" value="C:plasma membrane"/>
    <property type="evidence" value="ECO:0007669"/>
    <property type="project" value="UniProtKB-SubCell"/>
</dbReference>
<dbReference type="AlphaFoldDB" id="A0A097SPW4"/>
<dbReference type="Gene3D" id="1.20.1250.20">
    <property type="entry name" value="MFS general substrate transporter like domains"/>
    <property type="match status" value="1"/>
</dbReference>
<dbReference type="GO" id="GO:0022857">
    <property type="term" value="F:transmembrane transporter activity"/>
    <property type="evidence" value="ECO:0007669"/>
    <property type="project" value="InterPro"/>
</dbReference>
<organism evidence="9">
    <name type="scientific">Rhodococcus sp. NS1</name>
    <dbReference type="NCBI Taxonomy" id="402236"/>
    <lineage>
        <taxon>Bacteria</taxon>
        <taxon>Bacillati</taxon>
        <taxon>Actinomycetota</taxon>
        <taxon>Actinomycetes</taxon>
        <taxon>Mycobacteriales</taxon>
        <taxon>Nocardiaceae</taxon>
        <taxon>Rhodococcus</taxon>
    </lineage>
</organism>
<keyword evidence="3" id="KW-1003">Cell membrane</keyword>
<dbReference type="PROSITE" id="PS50850">
    <property type="entry name" value="MFS"/>
    <property type="match status" value="1"/>
</dbReference>
<keyword evidence="5 7" id="KW-1133">Transmembrane helix</keyword>
<dbReference type="SUPFAM" id="SSF103473">
    <property type="entry name" value="MFS general substrate transporter"/>
    <property type="match status" value="1"/>
</dbReference>
<comment type="subcellular location">
    <subcellularLocation>
        <location evidence="1">Cell membrane</location>
        <topology evidence="1">Multi-pass membrane protein</topology>
    </subcellularLocation>
</comment>
<feature type="transmembrane region" description="Helical" evidence="7">
    <location>
        <begin position="372"/>
        <end position="390"/>
    </location>
</feature>
<keyword evidence="2" id="KW-0813">Transport</keyword>
<feature type="transmembrane region" description="Helical" evidence="7">
    <location>
        <begin position="402"/>
        <end position="420"/>
    </location>
</feature>
<evidence type="ECO:0000256" key="5">
    <source>
        <dbReference type="ARBA" id="ARBA00022989"/>
    </source>
</evidence>
<gene>
    <name evidence="9" type="ORF">LRS1606.134</name>
</gene>
<keyword evidence="9" id="KW-0614">Plasmid</keyword>
<sequence length="439" mass="46988">MFRSLTHANTVTGIAPLPGRAASGAKPYPPLWCAVSVHVSTDKNRTAVKRLLLTQTNRVKSKQTARQPAYRRRCLKFQQRTPDMSFEIVTEETSIRSQTGGSTSSMARKALLSSTVGATLEWYEFFIYGLAAALVFGKQFFPSSDPTTGTLLALSTFAVAFVARPIGGVIFGHLGDRIGRKSTLIITLSLMGGATVAIGLLPTYAVAGVWAPVLLVTVRLIQGLSLGGEFAGSILMGVEYGGAKRRGLFGGIVNSGLAWGLLLANLVFLAVSMLPGESFDSWGWRIPFILSAGLLAVGLFIRLSVAESPDFQKVKTSGEVHRTPIIDVLKNHWRAVLSAMATFLCAGCVFYVATVFSLSYATSKLELSRPSVLAALLVSTGLMGVMIPIFGGLSDRVGRRPIIIGSTVAMGIAPFLWLPSSNDQNLWIPGGRTFPDDDL</sequence>
<dbReference type="Pfam" id="PF07690">
    <property type="entry name" value="MFS_1"/>
    <property type="match status" value="1"/>
</dbReference>
<dbReference type="PANTHER" id="PTHR43045:SF1">
    <property type="entry name" value="SHIKIMATE TRANSPORTER"/>
    <property type="match status" value="1"/>
</dbReference>
<keyword evidence="4 7" id="KW-0812">Transmembrane</keyword>
<feature type="transmembrane region" description="Helical" evidence="7">
    <location>
        <begin position="248"/>
        <end position="274"/>
    </location>
</feature>